<evidence type="ECO:0000259" key="3">
    <source>
        <dbReference type="Pfam" id="PF01551"/>
    </source>
</evidence>
<evidence type="ECO:0000313" key="5">
    <source>
        <dbReference type="Proteomes" id="UP001165584"/>
    </source>
</evidence>
<keyword evidence="5" id="KW-1185">Reference proteome</keyword>
<name>A0ABT2GPM2_9MICO</name>
<dbReference type="Gene3D" id="2.70.70.10">
    <property type="entry name" value="Glucose Permease (Domain IIA)"/>
    <property type="match status" value="1"/>
</dbReference>
<keyword evidence="1" id="KW-0732">Signal</keyword>
<comment type="caution">
    <text evidence="4">The sequence shown here is derived from an EMBL/GenBank/DDBJ whole genome shotgun (WGS) entry which is preliminary data.</text>
</comment>
<dbReference type="InterPro" id="IPR050570">
    <property type="entry name" value="Cell_wall_metabolism_enzyme"/>
</dbReference>
<evidence type="ECO:0000313" key="4">
    <source>
        <dbReference type="EMBL" id="MCS5718071.1"/>
    </source>
</evidence>
<dbReference type="PANTHER" id="PTHR21666">
    <property type="entry name" value="PEPTIDASE-RELATED"/>
    <property type="match status" value="1"/>
</dbReference>
<dbReference type="Gene3D" id="6.10.250.3150">
    <property type="match status" value="1"/>
</dbReference>
<dbReference type="SUPFAM" id="SSF51261">
    <property type="entry name" value="Duplicated hybrid motif"/>
    <property type="match status" value="1"/>
</dbReference>
<organism evidence="4 5">
    <name type="scientific">Herbiconiux aconitum</name>
    <dbReference type="NCBI Taxonomy" id="2970913"/>
    <lineage>
        <taxon>Bacteria</taxon>
        <taxon>Bacillati</taxon>
        <taxon>Actinomycetota</taxon>
        <taxon>Actinomycetes</taxon>
        <taxon>Micrococcales</taxon>
        <taxon>Microbacteriaceae</taxon>
        <taxon>Herbiconiux</taxon>
    </lineage>
</organism>
<dbReference type="Pfam" id="PF01551">
    <property type="entry name" value="Peptidase_M23"/>
    <property type="match status" value="1"/>
</dbReference>
<dbReference type="Proteomes" id="UP001165584">
    <property type="component" value="Unassembled WGS sequence"/>
</dbReference>
<protein>
    <submittedName>
        <fullName evidence="4">M23 family metallopeptidase</fullName>
    </submittedName>
</protein>
<gene>
    <name evidence="4" type="ORF">N1027_07970</name>
</gene>
<dbReference type="CDD" id="cd12797">
    <property type="entry name" value="M23_peptidase"/>
    <property type="match status" value="1"/>
</dbReference>
<dbReference type="InterPro" id="IPR011055">
    <property type="entry name" value="Dup_hybrid_motif"/>
</dbReference>
<dbReference type="InterPro" id="IPR016047">
    <property type="entry name" value="M23ase_b-sheet_dom"/>
</dbReference>
<evidence type="ECO:0000256" key="2">
    <source>
        <dbReference type="SAM" id="Coils"/>
    </source>
</evidence>
<dbReference type="RefSeq" id="WP_259506778.1">
    <property type="nucleotide sequence ID" value="NZ_JANLCM010000001.1"/>
</dbReference>
<keyword evidence="2" id="KW-0175">Coiled coil</keyword>
<evidence type="ECO:0000256" key="1">
    <source>
        <dbReference type="ARBA" id="ARBA00022729"/>
    </source>
</evidence>
<sequence>MSTTENAGGRTSPRNRLRRMRNAVSTMIATAVLVVSVGVVSGPAFADDYPSWEDVKNAQSSETAKNEEVARIQGLIESMNAQVAEAQAVAMQRGTEYQAAQEKYDTADFVAAQLEAQAAEASGRADASNKQAGQLAAQFARTGGNDLTFNLLVGGDQFSNDLLYQLSAMSKLTEKTSQIYAQAEQDRNTATALTAQATVARDELRGLADEAQRLRDEAVAAQQAAEAALQEQEDHQVELQAQLQVLKENRAATEADYQKGVESRAAAARAAAAAGLPTLPFIAASGWASPFPGSFSSDEYGMRVNPVDGGYRLHSGIDLVYGGGTCGAYVYAAAEGLVNFAGWNGGYGNFIQIDHGGGVATAYGHNTQLLVGNGDYVQVGQPISLAGTTGNSTGCHLHFEVRQNGTAINPRPFMAAQGIEFG</sequence>
<proteinExistence type="predicted"/>
<reference evidence="4" key="1">
    <citation type="submission" date="2022-08" db="EMBL/GenBank/DDBJ databases">
        <authorList>
            <person name="Deng Y."/>
            <person name="Han X.-F."/>
            <person name="Zhang Y.-Q."/>
        </authorList>
    </citation>
    <scope>NUCLEOTIDE SEQUENCE</scope>
    <source>
        <strain evidence="4">CPCC 205763</strain>
    </source>
</reference>
<feature type="coiled-coil region" evidence="2">
    <location>
        <begin position="197"/>
        <end position="256"/>
    </location>
</feature>
<dbReference type="EMBL" id="JANLCM010000001">
    <property type="protein sequence ID" value="MCS5718071.1"/>
    <property type="molecule type" value="Genomic_DNA"/>
</dbReference>
<feature type="domain" description="M23ase beta-sheet core" evidence="3">
    <location>
        <begin position="313"/>
        <end position="410"/>
    </location>
</feature>
<dbReference type="PANTHER" id="PTHR21666:SF289">
    <property type="entry name" value="L-ALA--D-GLU ENDOPEPTIDASE"/>
    <property type="match status" value="1"/>
</dbReference>
<accession>A0ABT2GPM2</accession>